<sequence length="268" mass="30806">MHHRHNAPSHDTLANYAARLDDAYRSWPSWYTGTYAGEDTPTHAEMFTWNDDRAGWIGDKSNFEVARDAIRTAADAGRENTEVSDEQVYECGNGTSAWDHAQLFVQVYEGGCPADCLGTHTKECRPGCDPYVDFCDGDECEGDCHGTRTYTAAFREAVALAEYVAKEHPFLDEDDYYDQRRELFEKNLDEALEDVRLHYPFDTEEDHQSIVEHASERLWDLEHYEPDGYADWDEVRDAYDHGRTEHFLSLGREFMRNEIPGQLALMPA</sequence>
<evidence type="ECO:0000313" key="1">
    <source>
        <dbReference type="EMBL" id="GGU41580.1"/>
    </source>
</evidence>
<protein>
    <submittedName>
        <fullName evidence="1">Uncharacterized protein</fullName>
    </submittedName>
</protein>
<name>A0ABQ2UK92_9ACTN</name>
<keyword evidence="2" id="KW-1185">Reference proteome</keyword>
<gene>
    <name evidence="1" type="ORF">GCM10010211_00710</name>
</gene>
<dbReference type="Proteomes" id="UP000654471">
    <property type="component" value="Unassembled WGS sequence"/>
</dbReference>
<evidence type="ECO:0000313" key="2">
    <source>
        <dbReference type="Proteomes" id="UP000654471"/>
    </source>
</evidence>
<dbReference type="RefSeq" id="WP_189295070.1">
    <property type="nucleotide sequence ID" value="NZ_BMRP01000001.1"/>
</dbReference>
<organism evidence="1 2">
    <name type="scientific">Streptomyces albospinus</name>
    <dbReference type="NCBI Taxonomy" id="285515"/>
    <lineage>
        <taxon>Bacteria</taxon>
        <taxon>Bacillati</taxon>
        <taxon>Actinomycetota</taxon>
        <taxon>Actinomycetes</taxon>
        <taxon>Kitasatosporales</taxon>
        <taxon>Streptomycetaceae</taxon>
        <taxon>Streptomyces</taxon>
    </lineage>
</organism>
<reference evidence="2" key="1">
    <citation type="journal article" date="2019" name="Int. J. Syst. Evol. Microbiol.">
        <title>The Global Catalogue of Microorganisms (GCM) 10K type strain sequencing project: providing services to taxonomists for standard genome sequencing and annotation.</title>
        <authorList>
            <consortium name="The Broad Institute Genomics Platform"/>
            <consortium name="The Broad Institute Genome Sequencing Center for Infectious Disease"/>
            <person name="Wu L."/>
            <person name="Ma J."/>
        </authorList>
    </citation>
    <scope>NUCLEOTIDE SEQUENCE [LARGE SCALE GENOMIC DNA]</scope>
    <source>
        <strain evidence="2">JCM 3399</strain>
    </source>
</reference>
<proteinExistence type="predicted"/>
<comment type="caution">
    <text evidence="1">The sequence shown here is derived from an EMBL/GenBank/DDBJ whole genome shotgun (WGS) entry which is preliminary data.</text>
</comment>
<dbReference type="EMBL" id="BMRP01000001">
    <property type="protein sequence ID" value="GGU41580.1"/>
    <property type="molecule type" value="Genomic_DNA"/>
</dbReference>
<accession>A0ABQ2UK92</accession>